<evidence type="ECO:0000313" key="3">
    <source>
        <dbReference type="Proteomes" id="UP000775547"/>
    </source>
</evidence>
<gene>
    <name evidence="2" type="ORF">DXG03_000625</name>
</gene>
<dbReference type="AlphaFoldDB" id="A0A9P7K6I0"/>
<comment type="caution">
    <text evidence="2">The sequence shown here is derived from an EMBL/GenBank/DDBJ whole genome shotgun (WGS) entry which is preliminary data.</text>
</comment>
<feature type="compositionally biased region" description="Low complexity" evidence="1">
    <location>
        <begin position="44"/>
        <end position="62"/>
    </location>
</feature>
<organism evidence="2 3">
    <name type="scientific">Asterophora parasitica</name>
    <dbReference type="NCBI Taxonomy" id="117018"/>
    <lineage>
        <taxon>Eukaryota</taxon>
        <taxon>Fungi</taxon>
        <taxon>Dikarya</taxon>
        <taxon>Basidiomycota</taxon>
        <taxon>Agaricomycotina</taxon>
        <taxon>Agaricomycetes</taxon>
        <taxon>Agaricomycetidae</taxon>
        <taxon>Agaricales</taxon>
        <taxon>Tricholomatineae</taxon>
        <taxon>Lyophyllaceae</taxon>
        <taxon>Asterophora</taxon>
    </lineage>
</organism>
<feature type="region of interest" description="Disordered" evidence="1">
    <location>
        <begin position="1"/>
        <end position="109"/>
    </location>
</feature>
<feature type="compositionally biased region" description="Pro residues" evidence="1">
    <location>
        <begin position="63"/>
        <end position="77"/>
    </location>
</feature>
<protein>
    <submittedName>
        <fullName evidence="2">Uncharacterized protein</fullName>
    </submittedName>
</protein>
<dbReference type="EMBL" id="JABCKV010001043">
    <property type="protein sequence ID" value="KAG5640196.1"/>
    <property type="molecule type" value="Genomic_DNA"/>
</dbReference>
<reference evidence="2" key="1">
    <citation type="submission" date="2020-07" db="EMBL/GenBank/DDBJ databases">
        <authorList>
            <person name="Nieuwenhuis M."/>
            <person name="Van De Peppel L.J.J."/>
        </authorList>
    </citation>
    <scope>NUCLEOTIDE SEQUENCE</scope>
    <source>
        <strain evidence="2">AP01</strain>
        <tissue evidence="2">Mycelium</tissue>
    </source>
</reference>
<evidence type="ECO:0000313" key="2">
    <source>
        <dbReference type="EMBL" id="KAG5640196.1"/>
    </source>
</evidence>
<proteinExistence type="predicted"/>
<feature type="compositionally biased region" description="Low complexity" evidence="1">
    <location>
        <begin position="1"/>
        <end position="27"/>
    </location>
</feature>
<reference evidence="2" key="2">
    <citation type="submission" date="2021-10" db="EMBL/GenBank/DDBJ databases">
        <title>Phylogenomics reveals ancestral predisposition of the termite-cultivated fungus Termitomyces towards a domesticated lifestyle.</title>
        <authorList>
            <person name="Auxier B."/>
            <person name="Grum-Grzhimaylo A."/>
            <person name="Cardenas M.E."/>
            <person name="Lodge J.D."/>
            <person name="Laessoe T."/>
            <person name="Pedersen O."/>
            <person name="Smith M.E."/>
            <person name="Kuyper T.W."/>
            <person name="Franco-Molano E.A."/>
            <person name="Baroni T.J."/>
            <person name="Aanen D.K."/>
        </authorList>
    </citation>
    <scope>NUCLEOTIDE SEQUENCE</scope>
    <source>
        <strain evidence="2">AP01</strain>
        <tissue evidence="2">Mycelium</tissue>
    </source>
</reference>
<keyword evidence="3" id="KW-1185">Reference proteome</keyword>
<accession>A0A9P7K6I0</accession>
<sequence length="109" mass="11065">MPAAPIPSASSATSPADAPPTTAAPPTFDKGKDRAVTPPANGRVVSEPPAAPQPSQSSSSRSPPQPVAQPAPVPQPVPMLAHAPPVHPYSNIPDNRYVPPSTRNLAATD</sequence>
<name>A0A9P7K6I0_9AGAR</name>
<dbReference type="Proteomes" id="UP000775547">
    <property type="component" value="Unassembled WGS sequence"/>
</dbReference>
<evidence type="ECO:0000256" key="1">
    <source>
        <dbReference type="SAM" id="MobiDB-lite"/>
    </source>
</evidence>